<gene>
    <name evidence="1" type="ORF">D6850_17265</name>
</gene>
<protein>
    <submittedName>
        <fullName evidence="1">Uncharacterized protein</fullName>
    </submittedName>
</protein>
<dbReference type="OrthoDB" id="6119264at2"/>
<dbReference type="AlphaFoldDB" id="A0A3A8ATG7"/>
<comment type="caution">
    <text evidence="1">The sequence shown here is derived from an EMBL/GenBank/DDBJ whole genome shotgun (WGS) entry which is preliminary data.</text>
</comment>
<dbReference type="Proteomes" id="UP000281128">
    <property type="component" value="Unassembled WGS sequence"/>
</dbReference>
<evidence type="ECO:0000313" key="2">
    <source>
        <dbReference type="Proteomes" id="UP000281128"/>
    </source>
</evidence>
<organism evidence="1 2">
    <name type="scientific">Roseovarius spongiae</name>
    <dbReference type="NCBI Taxonomy" id="2320272"/>
    <lineage>
        <taxon>Bacteria</taxon>
        <taxon>Pseudomonadati</taxon>
        <taxon>Pseudomonadota</taxon>
        <taxon>Alphaproteobacteria</taxon>
        <taxon>Rhodobacterales</taxon>
        <taxon>Roseobacteraceae</taxon>
        <taxon>Roseovarius</taxon>
    </lineage>
</organism>
<keyword evidence="2" id="KW-1185">Reference proteome</keyword>
<proteinExistence type="predicted"/>
<name>A0A3A8ATG7_9RHOB</name>
<accession>A0A3A8ATG7</accession>
<sequence length="86" mass="9887">MRSPREVVGGGFADPTRNPNTWTVYFKIGGEWAQVFSARGLRREWSSLDRLETWLRSMSFRFFWVRNDLDPVEDPGDGPLGGPNLK</sequence>
<reference evidence="1 2" key="1">
    <citation type="submission" date="2018-09" db="EMBL/GenBank/DDBJ databases">
        <title>Roseovarius spongiae sp. nov., isolated from a marine sponge.</title>
        <authorList>
            <person name="Zhuang L."/>
            <person name="Luo L."/>
        </authorList>
    </citation>
    <scope>NUCLEOTIDE SEQUENCE [LARGE SCALE GENOMIC DNA]</scope>
    <source>
        <strain evidence="1 2">HN-E21</strain>
    </source>
</reference>
<evidence type="ECO:0000313" key="1">
    <source>
        <dbReference type="EMBL" id="RKF12738.1"/>
    </source>
</evidence>
<dbReference type="EMBL" id="RAPE01000006">
    <property type="protein sequence ID" value="RKF12738.1"/>
    <property type="molecule type" value="Genomic_DNA"/>
</dbReference>